<dbReference type="Pfam" id="PF03737">
    <property type="entry name" value="RraA-like"/>
    <property type="match status" value="1"/>
</dbReference>
<accession>A0A6J7VSH4</accession>
<dbReference type="EMBL" id="CAFBRW010000034">
    <property type="protein sequence ID" value="CAB5113176.1"/>
    <property type="molecule type" value="Genomic_DNA"/>
</dbReference>
<name>A0A6J7VSH4_9ZZZZ</name>
<dbReference type="InterPro" id="IPR036704">
    <property type="entry name" value="RraA/RraA-like_sf"/>
</dbReference>
<dbReference type="PANTHER" id="PTHR33254">
    <property type="entry name" value="4-HYDROXY-4-METHYL-2-OXOGLUTARATE ALDOLASE 3-RELATED"/>
    <property type="match status" value="1"/>
</dbReference>
<dbReference type="CDD" id="cd16841">
    <property type="entry name" value="RraA_family"/>
    <property type="match status" value="1"/>
</dbReference>
<dbReference type="PANTHER" id="PTHR33254:SF4">
    <property type="entry name" value="4-HYDROXY-4-METHYL-2-OXOGLUTARATE ALDOLASE 3-RELATED"/>
    <property type="match status" value="1"/>
</dbReference>
<organism evidence="1">
    <name type="scientific">freshwater metagenome</name>
    <dbReference type="NCBI Taxonomy" id="449393"/>
    <lineage>
        <taxon>unclassified sequences</taxon>
        <taxon>metagenomes</taxon>
        <taxon>ecological metagenomes</taxon>
    </lineage>
</organism>
<dbReference type="GO" id="GO:0008948">
    <property type="term" value="F:oxaloacetate decarboxylase activity"/>
    <property type="evidence" value="ECO:0007669"/>
    <property type="project" value="TreeGrafter"/>
</dbReference>
<dbReference type="SUPFAM" id="SSF89562">
    <property type="entry name" value="RraA-like"/>
    <property type="match status" value="1"/>
</dbReference>
<proteinExistence type="predicted"/>
<dbReference type="InterPro" id="IPR005493">
    <property type="entry name" value="RraA/RraA-like"/>
</dbReference>
<evidence type="ECO:0000313" key="1">
    <source>
        <dbReference type="EMBL" id="CAB5113176.1"/>
    </source>
</evidence>
<sequence length="223" mass="23921">MSAQPFVLRSGLEVDTRVRSALVSDSLDLIGIRNNVMSHAVTPLVSSMKIMGYASTIEFGEGSDFDPHDPYGPAIDYLDSLQSDDVAIVATGHSTKSAFWGELFSTAAKGRGANGVVTDGPIRDTQEILPVGFSAFGIGTLPFDYKGRMKVSSVHTRVNCGGVEVNQGDLIVADNDGVAVVPASKIDEVITLANERARRESTVLKELLEGKSVRSVWDKHRVL</sequence>
<reference evidence="1" key="1">
    <citation type="submission" date="2020-05" db="EMBL/GenBank/DDBJ databases">
        <authorList>
            <person name="Chiriac C."/>
            <person name="Salcher M."/>
            <person name="Ghai R."/>
            <person name="Kavagutti S V."/>
        </authorList>
    </citation>
    <scope>NUCLEOTIDE SEQUENCE</scope>
</reference>
<protein>
    <submittedName>
        <fullName evidence="1">Unannotated protein</fullName>
    </submittedName>
</protein>
<dbReference type="Gene3D" id="3.50.30.40">
    <property type="entry name" value="Ribonuclease E inhibitor RraA/RraA-like"/>
    <property type="match status" value="1"/>
</dbReference>
<dbReference type="GO" id="GO:0047443">
    <property type="term" value="F:4-hydroxy-4-methyl-2-oxoglutarate aldolase activity"/>
    <property type="evidence" value="ECO:0007669"/>
    <property type="project" value="TreeGrafter"/>
</dbReference>
<gene>
    <name evidence="1" type="ORF">UFOPK4424_00280</name>
</gene>
<dbReference type="AlphaFoldDB" id="A0A6J7VSH4"/>